<evidence type="ECO:0000256" key="1">
    <source>
        <dbReference type="ARBA" id="ARBA00004651"/>
    </source>
</evidence>
<accession>K8WNV1</accession>
<dbReference type="InterPro" id="IPR029025">
    <property type="entry name" value="T3SS_substrate_exporter_C"/>
</dbReference>
<name>K8WNV1_9GAMM</name>
<keyword evidence="10 13" id="KW-0472">Membrane</keyword>
<gene>
    <name evidence="13 15" type="primary">flhB</name>
    <name evidence="15" type="ORF">OOA_08372</name>
</gene>
<evidence type="ECO:0000256" key="7">
    <source>
        <dbReference type="ARBA" id="ARBA00022795"/>
    </source>
</evidence>
<feature type="transmembrane region" description="Helical" evidence="13">
    <location>
        <begin position="137"/>
        <end position="166"/>
    </location>
</feature>
<dbReference type="PANTHER" id="PTHR30531:SF12">
    <property type="entry name" value="FLAGELLAR BIOSYNTHETIC PROTEIN FLHB"/>
    <property type="match status" value="1"/>
</dbReference>
<proteinExistence type="inferred from homology"/>
<keyword evidence="15" id="KW-0282">Flagellum</keyword>
<keyword evidence="11 13" id="KW-1006">Bacterial flagellum protein export</keyword>
<evidence type="ECO:0000256" key="3">
    <source>
        <dbReference type="ARBA" id="ARBA00021622"/>
    </source>
</evidence>
<evidence type="ECO:0000313" key="15">
    <source>
        <dbReference type="EMBL" id="EKT62249.1"/>
    </source>
</evidence>
<comment type="caution">
    <text evidence="15">The sequence shown here is derived from an EMBL/GenBank/DDBJ whole genome shotgun (WGS) entry which is preliminary data.</text>
</comment>
<evidence type="ECO:0000256" key="13">
    <source>
        <dbReference type="RuleBase" id="RU364091"/>
    </source>
</evidence>
<dbReference type="NCBIfam" id="TIGR00328">
    <property type="entry name" value="flhB"/>
    <property type="match status" value="1"/>
</dbReference>
<organism evidence="15 16">
    <name type="scientific">Providencia burhodogranariea DSM 19968</name>
    <dbReference type="NCBI Taxonomy" id="1141662"/>
    <lineage>
        <taxon>Bacteria</taxon>
        <taxon>Pseudomonadati</taxon>
        <taxon>Pseudomonadota</taxon>
        <taxon>Gammaproteobacteria</taxon>
        <taxon>Enterobacterales</taxon>
        <taxon>Morganellaceae</taxon>
        <taxon>Providencia</taxon>
    </lineage>
</organism>
<dbReference type="InterPro" id="IPR006136">
    <property type="entry name" value="FlhB"/>
</dbReference>
<keyword evidence="9 13" id="KW-1133">Transmembrane helix</keyword>
<evidence type="ECO:0000313" key="16">
    <source>
        <dbReference type="Proteomes" id="UP000009336"/>
    </source>
</evidence>
<feature type="transmembrane region" description="Helical" evidence="13">
    <location>
        <begin position="33"/>
        <end position="53"/>
    </location>
</feature>
<sequence>MSDDSDVEKTEDPTTHKKQKAKDDGQIVRSKELNSIMMMLAGISLLWLSGGHLANKLHHIFRQGFIFDGHYIQNAMLMVSYFGRMVSEALFALFPVIGGLAFVGISASSLMGGLVFNSKLIKFDLKKLNPVKGLKRIFSINALSELFKAILKSLFVGLGATIFLWQNGSSLLHLVNESPVTALANALHKVLFAGYLIVFLLIPMVAFDVFYQFHSHLKKLRMSRQELKDEFKQQEGDPQIKAKIRQQRRAIARNRMMSDVLHADVIVTNPTHYAIALKYDDKKMGAPKVLAKGAGVLALRIKTIGQEYRILQIEAPPLARALYRHAEIGQSIPIALYAAVAEVLAWVYQLRRWRHEGGLKPRRPKNLPVPLALDFAGENNHDG</sequence>
<protein>
    <recommendedName>
        <fullName evidence="3 13">Flagellar biosynthetic protein FlhB</fullName>
    </recommendedName>
</protein>
<dbReference type="Proteomes" id="UP000009336">
    <property type="component" value="Unassembled WGS sequence"/>
</dbReference>
<keyword evidence="15" id="KW-0966">Cell projection</keyword>
<dbReference type="RefSeq" id="WP_008911695.1">
    <property type="nucleotide sequence ID" value="NZ_KB233222.1"/>
</dbReference>
<dbReference type="SUPFAM" id="SSF160544">
    <property type="entry name" value="EscU C-terminal domain-like"/>
    <property type="match status" value="1"/>
</dbReference>
<dbReference type="GO" id="GO:0044780">
    <property type="term" value="P:bacterial-type flagellum assembly"/>
    <property type="evidence" value="ECO:0007669"/>
    <property type="project" value="InterPro"/>
</dbReference>
<evidence type="ECO:0000256" key="14">
    <source>
        <dbReference type="SAM" id="MobiDB-lite"/>
    </source>
</evidence>
<dbReference type="InterPro" id="IPR006135">
    <property type="entry name" value="T3SS_substrate_exporter"/>
</dbReference>
<dbReference type="PANTHER" id="PTHR30531">
    <property type="entry name" value="FLAGELLAR BIOSYNTHETIC PROTEIN FLHB"/>
    <property type="match status" value="1"/>
</dbReference>
<evidence type="ECO:0000256" key="2">
    <source>
        <dbReference type="ARBA" id="ARBA00010690"/>
    </source>
</evidence>
<evidence type="ECO:0000256" key="8">
    <source>
        <dbReference type="ARBA" id="ARBA00022927"/>
    </source>
</evidence>
<dbReference type="AlphaFoldDB" id="K8WNV1"/>
<comment type="function">
    <text evidence="12 13">Required for formation of the rod structure in the basal body of the flagellar apparatus. Together with FliI and FliH, may constitute the export apparatus of flagellin.</text>
</comment>
<evidence type="ECO:0000256" key="11">
    <source>
        <dbReference type="ARBA" id="ARBA00023225"/>
    </source>
</evidence>
<dbReference type="eggNOG" id="COG1377">
    <property type="taxonomic scope" value="Bacteria"/>
</dbReference>
<feature type="transmembrane region" description="Helical" evidence="13">
    <location>
        <begin position="89"/>
        <end position="116"/>
    </location>
</feature>
<feature type="transmembrane region" description="Helical" evidence="13">
    <location>
        <begin position="186"/>
        <end position="211"/>
    </location>
</feature>
<evidence type="ECO:0000256" key="9">
    <source>
        <dbReference type="ARBA" id="ARBA00022989"/>
    </source>
</evidence>
<dbReference type="GO" id="GO:0009306">
    <property type="term" value="P:protein secretion"/>
    <property type="evidence" value="ECO:0007669"/>
    <property type="project" value="InterPro"/>
</dbReference>
<keyword evidence="16" id="KW-1185">Reference proteome</keyword>
<comment type="similarity">
    <text evidence="2 13">Belongs to the type III secretion exporter family.</text>
</comment>
<evidence type="ECO:0000256" key="10">
    <source>
        <dbReference type="ARBA" id="ARBA00023136"/>
    </source>
</evidence>
<evidence type="ECO:0000256" key="6">
    <source>
        <dbReference type="ARBA" id="ARBA00022692"/>
    </source>
</evidence>
<evidence type="ECO:0000256" key="12">
    <source>
        <dbReference type="ARBA" id="ARBA00025078"/>
    </source>
</evidence>
<reference evidence="15 16" key="1">
    <citation type="journal article" date="2012" name="BMC Genomics">
        <title>Comparative genomics of bacteria in the genus Providencia isolated from wild Drosophila melanogaster.</title>
        <authorList>
            <person name="Galac M.R."/>
            <person name="Lazzaro B.P."/>
        </authorList>
    </citation>
    <scope>NUCLEOTIDE SEQUENCE [LARGE SCALE GENOMIC DNA]</scope>
    <source>
        <strain evidence="15 16">DSM 19968</strain>
    </source>
</reference>
<keyword evidence="5 13" id="KW-1003">Cell membrane</keyword>
<dbReference type="PRINTS" id="PR00950">
    <property type="entry name" value="TYPE3IMSPROT"/>
</dbReference>
<keyword evidence="7 13" id="KW-1005">Bacterial flagellum biogenesis</keyword>
<dbReference type="Pfam" id="PF01312">
    <property type="entry name" value="Bac_export_2"/>
    <property type="match status" value="1"/>
</dbReference>
<evidence type="ECO:0000256" key="4">
    <source>
        <dbReference type="ARBA" id="ARBA00022448"/>
    </source>
</evidence>
<keyword evidence="15" id="KW-0969">Cilium</keyword>
<dbReference type="OrthoDB" id="9807950at2"/>
<dbReference type="FunFam" id="3.40.1690.10:FF:000001">
    <property type="entry name" value="Flagellar biosynthetic protein FlhB"/>
    <property type="match status" value="1"/>
</dbReference>
<feature type="region of interest" description="Disordered" evidence="14">
    <location>
        <begin position="1"/>
        <end position="25"/>
    </location>
</feature>
<dbReference type="Gene3D" id="3.40.1690.10">
    <property type="entry name" value="secretion proteins EscU"/>
    <property type="match status" value="1"/>
</dbReference>
<dbReference type="EMBL" id="AKKL01000021">
    <property type="protein sequence ID" value="EKT62249.1"/>
    <property type="molecule type" value="Genomic_DNA"/>
</dbReference>
<feature type="compositionally biased region" description="Basic and acidic residues" evidence="14">
    <location>
        <begin position="7"/>
        <end position="25"/>
    </location>
</feature>
<dbReference type="GO" id="GO:0005886">
    <property type="term" value="C:plasma membrane"/>
    <property type="evidence" value="ECO:0007669"/>
    <property type="project" value="UniProtKB-SubCell"/>
</dbReference>
<keyword evidence="4 13" id="KW-0813">Transport</keyword>
<dbReference type="HOGENOM" id="CLU_041013_1_0_6"/>
<keyword evidence="8 13" id="KW-0653">Protein transport</keyword>
<dbReference type="PATRIC" id="fig|1141662.3.peg.1700"/>
<keyword evidence="6 13" id="KW-0812">Transmembrane</keyword>
<dbReference type="STRING" id="1141662.OOA_08372"/>
<comment type="subcellular location">
    <subcellularLocation>
        <location evidence="1">Cell membrane</location>
        <topology evidence="1">Multi-pass membrane protein</topology>
    </subcellularLocation>
</comment>
<evidence type="ECO:0000256" key="5">
    <source>
        <dbReference type="ARBA" id="ARBA00022475"/>
    </source>
</evidence>